<organism evidence="2 3">
    <name type="scientific">Erysiphe neolycopersici</name>
    <dbReference type="NCBI Taxonomy" id="212602"/>
    <lineage>
        <taxon>Eukaryota</taxon>
        <taxon>Fungi</taxon>
        <taxon>Dikarya</taxon>
        <taxon>Ascomycota</taxon>
        <taxon>Pezizomycotina</taxon>
        <taxon>Leotiomycetes</taxon>
        <taxon>Erysiphales</taxon>
        <taxon>Erysiphaceae</taxon>
        <taxon>Erysiphe</taxon>
    </lineage>
</organism>
<evidence type="ECO:0000256" key="1">
    <source>
        <dbReference type="SAM" id="MobiDB-lite"/>
    </source>
</evidence>
<name>A0A420I419_9PEZI</name>
<dbReference type="OrthoDB" id="5238363at2759"/>
<feature type="compositionally biased region" description="Basic residues" evidence="1">
    <location>
        <begin position="227"/>
        <end position="236"/>
    </location>
</feature>
<dbReference type="EMBL" id="MCFK01001947">
    <property type="protein sequence ID" value="RKF64382.1"/>
    <property type="molecule type" value="Genomic_DNA"/>
</dbReference>
<gene>
    <name evidence="2" type="ORF">OnM2_019081</name>
</gene>
<evidence type="ECO:0000313" key="3">
    <source>
        <dbReference type="Proteomes" id="UP000286134"/>
    </source>
</evidence>
<dbReference type="Proteomes" id="UP000286134">
    <property type="component" value="Unassembled WGS sequence"/>
</dbReference>
<proteinExistence type="predicted"/>
<protein>
    <submittedName>
        <fullName evidence="2">Uncharacterized protein</fullName>
    </submittedName>
</protein>
<comment type="caution">
    <text evidence="2">The sequence shown here is derived from an EMBL/GenBank/DDBJ whole genome shotgun (WGS) entry which is preliminary data.</text>
</comment>
<dbReference type="STRING" id="212602.A0A420I419"/>
<dbReference type="AlphaFoldDB" id="A0A420I419"/>
<sequence>MNHNGILTKLVKLNWCSLGIGAKTGNSKYKIPIWSHIFFKSVQIMALQNNSRRIMPYSFLQRLPKSGDATTTGFTLLFSPEPCFLVTSSAWAINPGICPTVSNNFQRWNQRPQALWWSAIGTLKLAPKRVLRSWAARRLRVAFVESLRKCGYSQDGVRISVNKKNGVFHQPSLKGTVQIFANNPSLIKMRNHDLMKQMDFTVQLLIKKLTETGSKNSRNRFDYSGRHQGKDKKRTF</sequence>
<keyword evidence="3" id="KW-1185">Reference proteome</keyword>
<accession>A0A420I419</accession>
<reference evidence="2 3" key="1">
    <citation type="journal article" date="2018" name="BMC Genomics">
        <title>Comparative genome analyses reveal sequence features reflecting distinct modes of host-adaptation between dicot and monocot powdery mildew.</title>
        <authorList>
            <person name="Wu Y."/>
            <person name="Ma X."/>
            <person name="Pan Z."/>
            <person name="Kale S.D."/>
            <person name="Song Y."/>
            <person name="King H."/>
            <person name="Zhang Q."/>
            <person name="Presley C."/>
            <person name="Deng X."/>
            <person name="Wei C.I."/>
            <person name="Xiao S."/>
        </authorList>
    </citation>
    <scope>NUCLEOTIDE SEQUENCE [LARGE SCALE GENOMIC DNA]</scope>
    <source>
        <strain evidence="2">UMSG2</strain>
    </source>
</reference>
<evidence type="ECO:0000313" key="2">
    <source>
        <dbReference type="EMBL" id="RKF64382.1"/>
    </source>
</evidence>
<feature type="region of interest" description="Disordered" evidence="1">
    <location>
        <begin position="216"/>
        <end position="236"/>
    </location>
</feature>